<dbReference type="InterPro" id="IPR050288">
    <property type="entry name" value="Cellulose_deg_GH3"/>
</dbReference>
<feature type="region of interest" description="Disordered" evidence="10">
    <location>
        <begin position="408"/>
        <end position="438"/>
    </location>
</feature>
<evidence type="ECO:0000256" key="3">
    <source>
        <dbReference type="ARBA" id="ARBA00022525"/>
    </source>
</evidence>
<protein>
    <recommendedName>
        <fullName evidence="6">Probable beta-glucosidase G</fullName>
    </recommendedName>
    <alternativeName>
        <fullName evidence="7">Beta-D-glucoside glucohydrolase G</fullName>
    </alternativeName>
    <alternativeName>
        <fullName evidence="8">Cellobiase G</fullName>
    </alternativeName>
    <alternativeName>
        <fullName evidence="9">Gentiobiase G</fullName>
    </alternativeName>
</protein>
<dbReference type="PROSITE" id="PS50022">
    <property type="entry name" value="FA58C_3"/>
    <property type="match status" value="1"/>
</dbReference>
<feature type="compositionally biased region" description="Low complexity" evidence="10">
    <location>
        <begin position="416"/>
        <end position="432"/>
    </location>
</feature>
<dbReference type="Gene3D" id="2.60.120.260">
    <property type="entry name" value="Galactose-binding domain-like"/>
    <property type="match status" value="3"/>
</dbReference>
<dbReference type="SUPFAM" id="SSF52279">
    <property type="entry name" value="Beta-D-glucan exohydrolase, C-terminal domain"/>
    <property type="match status" value="1"/>
</dbReference>
<dbReference type="Pfam" id="PF14310">
    <property type="entry name" value="Fn3-like"/>
    <property type="match status" value="1"/>
</dbReference>
<evidence type="ECO:0000256" key="1">
    <source>
        <dbReference type="ARBA" id="ARBA00004613"/>
    </source>
</evidence>
<dbReference type="Pfam" id="PF00933">
    <property type="entry name" value="Glyco_hydro_3"/>
    <property type="match status" value="1"/>
</dbReference>
<dbReference type="Pfam" id="PF05345">
    <property type="entry name" value="He_PIG"/>
    <property type="match status" value="1"/>
</dbReference>
<evidence type="ECO:0000256" key="6">
    <source>
        <dbReference type="ARBA" id="ARBA00039579"/>
    </source>
</evidence>
<keyword evidence="15" id="KW-1185">Reference proteome</keyword>
<keyword evidence="4 11" id="KW-0732">Signal</keyword>
<dbReference type="PANTHER" id="PTHR42715">
    <property type="entry name" value="BETA-GLUCOSIDASE"/>
    <property type="match status" value="1"/>
</dbReference>
<dbReference type="InterPro" id="IPR036881">
    <property type="entry name" value="Glyco_hydro_3_C_sf"/>
</dbReference>
<sequence>MRLLPHPLPPLRGRRRAPRRRPAFRALLTVVALLALSLAGAHTAAYAATSAPFGGTAAAVPGTVQAANYDTGGQGVAYNVSSTNGSANSYRTDGVDLEATADTLDTTPAGGADDMGWTTAGQWFKYTVNVATAGTYSVAFRVSSPYGITDALHVANAAGTNLSGAVAVPNTGGYETWTTVTASVSLTAGQQTLTVDQDSNGWNFHYLAFTLASSGGGGTGGDQPFGGTPAPVPGTVQAANYDTGGQGVGYSVSVANGTANSYRTDGVDLEASADTQDTSAAGGGYNLGWTTSGQWFKYTVQVATAGIYTVSLRVAAPSANADALHIANAAGTNLTGAVAVPSTGGYQTWATVTASLSLTAGQQTLTVVQDSSGWNLHYLAFTQGSSGGGGGTGPTEYCGTQDLALDQPTTASSTQDATDYPAPDATDGDPGTRWSSAASDPQWLEVDLGAPQQICSVNLLWEDAYASAFQVQVSNDNSTWTSVYSTTTGTGGNQSIAVSATDRYLRVYGTARATQFGYSIFELDVYGLTTVAPVTGGNGNGGNGTCSWVGSTAPVAQRVQQVLNTMDQSEELSLVAGDGTSSYIGHIPGIPNLCIAPTNMQDGPNGVGDGTGGVTAFPDGENAAATWDPTLIQQEGSAIGNEFAGKGVNVSLGPTTNLVRDPRWGRTYETYGEDPYLAGRITSAEVQGLQSQGVMAMVKHTAAYDQEQYPNGNSNETVSQKALEELYLAPFESSIEKSAPAAMMCSYAVVNGAASCQNADIQQKGLDGEANFGGYITSDWGADYSSVPSTEAGMDVAMPFSDAAALSAALTAGTLSQATLNANVARILTQMFAFGMFDNPQTGSLSATVTSAAHQQTALQLSEEGSVLLKNNGLLPLNPNGTESIAVIGTDGGAGVELAGGGSGTVTSSNTIWPITGIQNAVGPNVKVTYTQGNDNGTTDIPQAVAAAQAATDAIIYVNAPEGEESDLTTLDLSSTDETMIADVAAANPHTIVVVNSGSPVVMPWLNSVAGVFENWYGGQETGAAMAALIFGTANPSGKLPVTFPGSVSQVPAQTTAQWPGTSAGVSFSEGVDIGYRWYQSQNITPAFPFGFGLSYTTFSFANLNVGAFNANGTATATATVTNTGSVAGTDVAQLYVGDPAASQDPPEQLSGFQRVTLNPGQSTTVTFPLTVHDLASWSAANNRWEAQAGTYSIKVGDASNNLPLTGSTTLAQTLTGQVAAGASASGVSLANTAVSANVTPNSGVAGAETVGVVNPFGYSSPKGAAVSFPVQAVDSNASAALTFTATGLPPGITIASNGTVSGSSSTLGTYTVTVTATDQAQVSGSATFVWSVVQ</sequence>
<dbReference type="Gene3D" id="3.40.50.1700">
    <property type="entry name" value="Glycoside hydrolase family 3 C-terminal domain"/>
    <property type="match status" value="1"/>
</dbReference>
<feature type="domain" description="F5/8 type C" evidence="12">
    <location>
        <begin position="392"/>
        <end position="528"/>
    </location>
</feature>
<dbReference type="InterPro" id="IPR001764">
    <property type="entry name" value="Glyco_hydro_3_N"/>
</dbReference>
<dbReference type="Pfam" id="PF01915">
    <property type="entry name" value="Glyco_hydro_3_C"/>
    <property type="match status" value="1"/>
</dbReference>
<dbReference type="InterPro" id="IPR002772">
    <property type="entry name" value="Glyco_hydro_3_C"/>
</dbReference>
<keyword evidence="5 14" id="KW-0378">Hydrolase</keyword>
<dbReference type="InterPro" id="IPR000421">
    <property type="entry name" value="FA58C"/>
</dbReference>
<gene>
    <name evidence="14" type="ORF">ACEZDJ_34635</name>
</gene>
<comment type="subcellular location">
    <subcellularLocation>
        <location evidence="1">Secreted</location>
    </subcellularLocation>
</comment>
<feature type="domain" description="CBM6" evidence="13">
    <location>
        <begin position="254"/>
        <end position="382"/>
    </location>
</feature>
<comment type="similarity">
    <text evidence="2">Belongs to the glycosyl hydrolase 3 family.</text>
</comment>
<evidence type="ECO:0000256" key="8">
    <source>
        <dbReference type="ARBA" id="ARBA00041601"/>
    </source>
</evidence>
<name>A0ABV6UYG7_9ACTN</name>
<comment type="caution">
    <text evidence="14">The sequence shown here is derived from an EMBL/GenBank/DDBJ whole genome shotgun (WGS) entry which is preliminary data.</text>
</comment>
<dbReference type="PANTHER" id="PTHR42715:SF12">
    <property type="entry name" value="BETA-GLUCOSIDASE G-RELATED"/>
    <property type="match status" value="1"/>
</dbReference>
<evidence type="ECO:0000313" key="14">
    <source>
        <dbReference type="EMBL" id="MFC1406447.1"/>
    </source>
</evidence>
<proteinExistence type="inferred from homology"/>
<evidence type="ECO:0000256" key="7">
    <source>
        <dbReference type="ARBA" id="ARBA00041276"/>
    </source>
</evidence>
<dbReference type="Pfam" id="PF00754">
    <property type="entry name" value="F5_F8_type_C"/>
    <property type="match status" value="1"/>
</dbReference>
<dbReference type="GO" id="GO:0016787">
    <property type="term" value="F:hydrolase activity"/>
    <property type="evidence" value="ECO:0007669"/>
    <property type="project" value="UniProtKB-KW"/>
</dbReference>
<dbReference type="Gene3D" id="2.60.40.10">
    <property type="entry name" value="Immunoglobulins"/>
    <property type="match status" value="2"/>
</dbReference>
<dbReference type="Proteomes" id="UP001592528">
    <property type="component" value="Unassembled WGS sequence"/>
</dbReference>
<reference evidence="14 15" key="1">
    <citation type="submission" date="2024-09" db="EMBL/GenBank/DDBJ databases">
        <authorList>
            <person name="Lee S.D."/>
        </authorList>
    </citation>
    <scope>NUCLEOTIDE SEQUENCE [LARGE SCALE GENOMIC DNA]</scope>
    <source>
        <strain evidence="14 15">N1-5</strain>
    </source>
</reference>
<dbReference type="Pfam" id="PF03422">
    <property type="entry name" value="CBM_6"/>
    <property type="match status" value="2"/>
</dbReference>
<evidence type="ECO:0000259" key="12">
    <source>
        <dbReference type="PROSITE" id="PS50022"/>
    </source>
</evidence>
<dbReference type="SUPFAM" id="SSF49785">
    <property type="entry name" value="Galactose-binding domain-like"/>
    <property type="match status" value="3"/>
</dbReference>
<feature type="domain" description="CBM6" evidence="13">
    <location>
        <begin position="82"/>
        <end position="210"/>
    </location>
</feature>
<dbReference type="PRINTS" id="PR00133">
    <property type="entry name" value="GLHYDRLASE3"/>
</dbReference>
<dbReference type="EMBL" id="JBHEZZ010000029">
    <property type="protein sequence ID" value="MFC1406447.1"/>
    <property type="molecule type" value="Genomic_DNA"/>
</dbReference>
<dbReference type="SUPFAM" id="SSF51445">
    <property type="entry name" value="(Trans)glycosidases"/>
    <property type="match status" value="1"/>
</dbReference>
<keyword evidence="3" id="KW-0964">Secreted</keyword>
<dbReference type="SMART" id="SM01217">
    <property type="entry name" value="Fn3_like"/>
    <property type="match status" value="1"/>
</dbReference>
<evidence type="ECO:0000256" key="2">
    <source>
        <dbReference type="ARBA" id="ARBA00005336"/>
    </source>
</evidence>
<dbReference type="InterPro" id="IPR017853">
    <property type="entry name" value="GH"/>
</dbReference>
<dbReference type="InterPro" id="IPR013783">
    <property type="entry name" value="Ig-like_fold"/>
</dbReference>
<evidence type="ECO:0000256" key="10">
    <source>
        <dbReference type="SAM" id="MobiDB-lite"/>
    </source>
</evidence>
<dbReference type="CDD" id="cd04080">
    <property type="entry name" value="CBM6_cellulase-like"/>
    <property type="match status" value="2"/>
</dbReference>
<evidence type="ECO:0000256" key="4">
    <source>
        <dbReference type="ARBA" id="ARBA00022729"/>
    </source>
</evidence>
<feature type="chain" id="PRO_5046712463" description="Probable beta-glucosidase G" evidence="11">
    <location>
        <begin position="48"/>
        <end position="1335"/>
    </location>
</feature>
<evidence type="ECO:0000256" key="11">
    <source>
        <dbReference type="SAM" id="SignalP"/>
    </source>
</evidence>
<dbReference type="InterPro" id="IPR006584">
    <property type="entry name" value="Cellulose-bd_IV"/>
</dbReference>
<dbReference type="RefSeq" id="WP_084715144.1">
    <property type="nucleotide sequence ID" value="NZ_JBHEZZ010000029.1"/>
</dbReference>
<dbReference type="InterPro" id="IPR036962">
    <property type="entry name" value="Glyco_hydro_3_N_sf"/>
</dbReference>
<dbReference type="Gene3D" id="3.20.20.300">
    <property type="entry name" value="Glycoside hydrolase, family 3, N-terminal domain"/>
    <property type="match status" value="1"/>
</dbReference>
<dbReference type="SMART" id="SM00606">
    <property type="entry name" value="CBD_IV"/>
    <property type="match status" value="2"/>
</dbReference>
<dbReference type="PROSITE" id="PS51175">
    <property type="entry name" value="CBM6"/>
    <property type="match status" value="2"/>
</dbReference>
<dbReference type="InterPro" id="IPR026891">
    <property type="entry name" value="Fn3-like"/>
</dbReference>
<evidence type="ECO:0000259" key="13">
    <source>
        <dbReference type="PROSITE" id="PS51175"/>
    </source>
</evidence>
<dbReference type="InterPro" id="IPR005084">
    <property type="entry name" value="CBM6"/>
</dbReference>
<evidence type="ECO:0000256" key="9">
    <source>
        <dbReference type="ARBA" id="ARBA00041808"/>
    </source>
</evidence>
<organism evidence="14 15">
    <name type="scientific">Streptacidiphilus cavernicola</name>
    <dbReference type="NCBI Taxonomy" id="3342716"/>
    <lineage>
        <taxon>Bacteria</taxon>
        <taxon>Bacillati</taxon>
        <taxon>Actinomycetota</taxon>
        <taxon>Actinomycetes</taxon>
        <taxon>Kitasatosporales</taxon>
        <taxon>Streptomycetaceae</taxon>
        <taxon>Streptacidiphilus</taxon>
    </lineage>
</organism>
<evidence type="ECO:0000313" key="15">
    <source>
        <dbReference type="Proteomes" id="UP001592528"/>
    </source>
</evidence>
<feature type="signal peptide" evidence="11">
    <location>
        <begin position="1"/>
        <end position="47"/>
    </location>
</feature>
<dbReference type="InterPro" id="IPR008979">
    <property type="entry name" value="Galactose-bd-like_sf"/>
</dbReference>
<evidence type="ECO:0000256" key="5">
    <source>
        <dbReference type="ARBA" id="ARBA00022801"/>
    </source>
</evidence>
<accession>A0ABV6UYG7</accession>